<protein>
    <submittedName>
        <fullName evidence="2">Uncharacterized protein</fullName>
    </submittedName>
</protein>
<sequence length="67" mass="7234">MKKALAQWKPADVIALVVIVIAGGLLWQGIDGKVGVTLIVVVTAYYGIDLTPVFSIGRIKKHKEDTD</sequence>
<proteinExistence type="predicted"/>
<gene>
    <name evidence="2" type="ORF">LCGC14_1893650</name>
</gene>
<accession>A0A0F9ICJ5</accession>
<name>A0A0F9ICJ5_9ZZZZ</name>
<keyword evidence="1" id="KW-1133">Transmembrane helix</keyword>
<reference evidence="2" key="1">
    <citation type="journal article" date="2015" name="Nature">
        <title>Complex archaea that bridge the gap between prokaryotes and eukaryotes.</title>
        <authorList>
            <person name="Spang A."/>
            <person name="Saw J.H."/>
            <person name="Jorgensen S.L."/>
            <person name="Zaremba-Niedzwiedzka K."/>
            <person name="Martijn J."/>
            <person name="Lind A.E."/>
            <person name="van Eijk R."/>
            <person name="Schleper C."/>
            <person name="Guy L."/>
            <person name="Ettema T.J."/>
        </authorList>
    </citation>
    <scope>NUCLEOTIDE SEQUENCE</scope>
</reference>
<keyword evidence="1" id="KW-0812">Transmembrane</keyword>
<evidence type="ECO:0000313" key="2">
    <source>
        <dbReference type="EMBL" id="KKL91540.1"/>
    </source>
</evidence>
<evidence type="ECO:0000256" key="1">
    <source>
        <dbReference type="SAM" id="Phobius"/>
    </source>
</evidence>
<dbReference type="EMBL" id="LAZR01019705">
    <property type="protein sequence ID" value="KKL91540.1"/>
    <property type="molecule type" value="Genomic_DNA"/>
</dbReference>
<feature type="transmembrane region" description="Helical" evidence="1">
    <location>
        <begin position="36"/>
        <end position="56"/>
    </location>
</feature>
<keyword evidence="1" id="KW-0472">Membrane</keyword>
<comment type="caution">
    <text evidence="2">The sequence shown here is derived from an EMBL/GenBank/DDBJ whole genome shotgun (WGS) entry which is preliminary data.</text>
</comment>
<organism evidence="2">
    <name type="scientific">marine sediment metagenome</name>
    <dbReference type="NCBI Taxonomy" id="412755"/>
    <lineage>
        <taxon>unclassified sequences</taxon>
        <taxon>metagenomes</taxon>
        <taxon>ecological metagenomes</taxon>
    </lineage>
</organism>
<feature type="transmembrane region" description="Helical" evidence="1">
    <location>
        <begin position="12"/>
        <end position="30"/>
    </location>
</feature>
<dbReference type="AlphaFoldDB" id="A0A0F9ICJ5"/>